<evidence type="ECO:0000313" key="1">
    <source>
        <dbReference type="EMBL" id="JAH72855.1"/>
    </source>
</evidence>
<accession>A0A0E9V5Z1</accession>
<protein>
    <submittedName>
        <fullName evidence="1">Uncharacterized protein</fullName>
    </submittedName>
</protein>
<proteinExistence type="predicted"/>
<name>A0A0E9V5Z1_ANGAN</name>
<dbReference type="AlphaFoldDB" id="A0A0E9V5Z1"/>
<organism evidence="1">
    <name type="scientific">Anguilla anguilla</name>
    <name type="common">European freshwater eel</name>
    <name type="synonym">Muraena anguilla</name>
    <dbReference type="NCBI Taxonomy" id="7936"/>
    <lineage>
        <taxon>Eukaryota</taxon>
        <taxon>Metazoa</taxon>
        <taxon>Chordata</taxon>
        <taxon>Craniata</taxon>
        <taxon>Vertebrata</taxon>
        <taxon>Euteleostomi</taxon>
        <taxon>Actinopterygii</taxon>
        <taxon>Neopterygii</taxon>
        <taxon>Teleostei</taxon>
        <taxon>Anguilliformes</taxon>
        <taxon>Anguillidae</taxon>
        <taxon>Anguilla</taxon>
    </lineage>
</organism>
<reference evidence="1" key="1">
    <citation type="submission" date="2014-11" db="EMBL/GenBank/DDBJ databases">
        <authorList>
            <person name="Amaro Gonzalez C."/>
        </authorList>
    </citation>
    <scope>NUCLEOTIDE SEQUENCE</scope>
</reference>
<sequence>MKYEVCSVDPQPGTRVESFRFLPKIISYIRRTLKPGPGGPVVLPVFILPVQSGTDLQLGHKAS</sequence>
<reference evidence="1" key="2">
    <citation type="journal article" date="2015" name="Fish Shellfish Immunol.">
        <title>Early steps in the European eel (Anguilla anguilla)-Vibrio vulnificus interaction in the gills: Role of the RtxA13 toxin.</title>
        <authorList>
            <person name="Callol A."/>
            <person name="Pajuelo D."/>
            <person name="Ebbesson L."/>
            <person name="Teles M."/>
            <person name="MacKenzie S."/>
            <person name="Amaro C."/>
        </authorList>
    </citation>
    <scope>NUCLEOTIDE SEQUENCE</scope>
</reference>
<dbReference type="EMBL" id="GBXM01035722">
    <property type="protein sequence ID" value="JAH72855.1"/>
    <property type="molecule type" value="Transcribed_RNA"/>
</dbReference>